<dbReference type="GO" id="GO:0006506">
    <property type="term" value="P:GPI anchor biosynthetic process"/>
    <property type="evidence" value="ECO:0007669"/>
    <property type="project" value="InterPro"/>
</dbReference>
<feature type="transmembrane region" description="Helical" evidence="1">
    <location>
        <begin position="262"/>
        <end position="282"/>
    </location>
</feature>
<keyword evidence="1" id="KW-1133">Transmembrane helix</keyword>
<gene>
    <name evidence="2" type="ORF">FBUS_10779</name>
</gene>
<evidence type="ECO:0000256" key="1">
    <source>
        <dbReference type="SAM" id="Phobius"/>
    </source>
</evidence>
<feature type="transmembrane region" description="Helical" evidence="1">
    <location>
        <begin position="7"/>
        <end position="30"/>
    </location>
</feature>
<accession>A0A8E0VCX6</accession>
<dbReference type="InterPro" id="IPR029675">
    <property type="entry name" value="PGAP4"/>
</dbReference>
<dbReference type="CDD" id="cd21105">
    <property type="entry name" value="PGAP4-like"/>
    <property type="match status" value="1"/>
</dbReference>
<reference evidence="2" key="1">
    <citation type="submission" date="2019-05" db="EMBL/GenBank/DDBJ databases">
        <title>Annotation for the trematode Fasciolopsis buski.</title>
        <authorList>
            <person name="Choi Y.-J."/>
        </authorList>
    </citation>
    <scope>NUCLEOTIDE SEQUENCE</scope>
    <source>
        <strain evidence="2">HT</strain>
        <tissue evidence="2">Whole worm</tissue>
    </source>
</reference>
<evidence type="ECO:0000313" key="2">
    <source>
        <dbReference type="EMBL" id="KAA0184789.1"/>
    </source>
</evidence>
<organism evidence="2 3">
    <name type="scientific">Fasciolopsis buskii</name>
    <dbReference type="NCBI Taxonomy" id="27845"/>
    <lineage>
        <taxon>Eukaryota</taxon>
        <taxon>Metazoa</taxon>
        <taxon>Spiralia</taxon>
        <taxon>Lophotrochozoa</taxon>
        <taxon>Platyhelminthes</taxon>
        <taxon>Trematoda</taxon>
        <taxon>Digenea</taxon>
        <taxon>Plagiorchiida</taxon>
        <taxon>Echinostomata</taxon>
        <taxon>Echinostomatoidea</taxon>
        <taxon>Fasciolidae</taxon>
        <taxon>Fasciolopsis</taxon>
    </lineage>
</organism>
<dbReference type="GO" id="GO:0000139">
    <property type="term" value="C:Golgi membrane"/>
    <property type="evidence" value="ECO:0007669"/>
    <property type="project" value="InterPro"/>
</dbReference>
<keyword evidence="1" id="KW-0812">Transmembrane</keyword>
<dbReference type="AlphaFoldDB" id="A0A8E0VCX6"/>
<dbReference type="OrthoDB" id="6240699at2759"/>
<protein>
    <submittedName>
        <fullName evidence="2">Uncharacterized protein</fullName>
    </submittedName>
</protein>
<dbReference type="GO" id="GO:0016757">
    <property type="term" value="F:glycosyltransferase activity"/>
    <property type="evidence" value="ECO:0007669"/>
    <property type="project" value="InterPro"/>
</dbReference>
<dbReference type="PANTHER" id="PTHR31410">
    <property type="entry name" value="TRANSMEMBRANE PROTEIN 246"/>
    <property type="match status" value="1"/>
</dbReference>
<proteinExistence type="predicted"/>
<sequence>MRNSIQWKLVVAAILIMLMMHLIFLIGNLFGNANINYAASLVRDAEEYRFAQALTLINARKITKGHLTFQYQGGVRSQEKQPFAELDPAPGLTFSILAANRWTHEIDEYEPSYLLESSVNLLLAIEKDLNLFGTRYSYINATLCPTTDKVDRFSELVVLSRILPVDAIKKRQKNMDSLSLSCRTLLDVGSCIKQSVNSSLSNSYLVLLEDDLVADGQLLQYIWDIMIDITSVSSSLKKNLGAIVLNVPDADFKFSSFDAASLWEFSVYSLGFTVLILFCILPRRHRWLCSRSDLMLVCFTFVLSILIVSFIGRPRWANWLLILSRRKIFLYRSRSFGDSSSSALFIPSSLAVGLGKYLWTLNCSELDDQSPFGLKSSVIFDFLRTQNRDIYTVWPTLFQHRGLYSIYKNDIHDPRLLN</sequence>
<name>A0A8E0VCX6_9TREM</name>
<dbReference type="Proteomes" id="UP000728185">
    <property type="component" value="Unassembled WGS sequence"/>
</dbReference>
<evidence type="ECO:0000313" key="3">
    <source>
        <dbReference type="Proteomes" id="UP000728185"/>
    </source>
</evidence>
<feature type="transmembrane region" description="Helical" evidence="1">
    <location>
        <begin position="294"/>
        <end position="312"/>
    </location>
</feature>
<dbReference type="PANTHER" id="PTHR31410:SF1">
    <property type="entry name" value="POST-GPI ATTACHMENT TO PROTEINS FACTOR 4"/>
    <property type="match status" value="1"/>
</dbReference>
<keyword evidence="3" id="KW-1185">Reference proteome</keyword>
<comment type="caution">
    <text evidence="2">The sequence shown here is derived from an EMBL/GenBank/DDBJ whole genome shotgun (WGS) entry which is preliminary data.</text>
</comment>
<keyword evidence="1" id="KW-0472">Membrane</keyword>
<dbReference type="EMBL" id="LUCM01010908">
    <property type="protein sequence ID" value="KAA0184789.1"/>
    <property type="molecule type" value="Genomic_DNA"/>
</dbReference>